<evidence type="ECO:0000256" key="8">
    <source>
        <dbReference type="ARBA" id="ARBA00023128"/>
    </source>
</evidence>
<dbReference type="AlphaFoldDB" id="A0AAV5R5X6"/>
<keyword evidence="7" id="KW-0560">Oxidoreductase</keyword>
<evidence type="ECO:0000256" key="3">
    <source>
        <dbReference type="ARBA" id="ARBA00006105"/>
    </source>
</evidence>
<feature type="binding site" evidence="10">
    <location>
        <position position="266"/>
    </location>
    <ligand>
        <name>FAD</name>
        <dbReference type="ChEBI" id="CHEBI:57692"/>
    </ligand>
</feature>
<keyword evidence="8" id="KW-0496">Mitochondrion</keyword>
<feature type="binding site" evidence="10">
    <location>
        <position position="258"/>
    </location>
    <ligand>
        <name>FAD</name>
        <dbReference type="ChEBI" id="CHEBI:57692"/>
    </ligand>
</feature>
<evidence type="ECO:0000256" key="1">
    <source>
        <dbReference type="ARBA" id="ARBA00001974"/>
    </source>
</evidence>
<comment type="subcellular location">
    <subcellularLocation>
        <location evidence="2">Mitochondrion outer membrane</location>
    </subcellularLocation>
</comment>
<evidence type="ECO:0000256" key="7">
    <source>
        <dbReference type="ARBA" id="ARBA00023002"/>
    </source>
</evidence>
<dbReference type="Pfam" id="PF00970">
    <property type="entry name" value="FAD_binding_6"/>
    <property type="match status" value="1"/>
</dbReference>
<proteinExistence type="inferred from homology"/>
<organism evidence="13 14">
    <name type="scientific">Pichia kluyveri</name>
    <name type="common">Yeast</name>
    <dbReference type="NCBI Taxonomy" id="36015"/>
    <lineage>
        <taxon>Eukaryota</taxon>
        <taxon>Fungi</taxon>
        <taxon>Dikarya</taxon>
        <taxon>Ascomycota</taxon>
        <taxon>Saccharomycotina</taxon>
        <taxon>Pichiomycetes</taxon>
        <taxon>Pichiales</taxon>
        <taxon>Pichiaceae</taxon>
        <taxon>Pichia</taxon>
    </lineage>
</organism>
<keyword evidence="9" id="KW-0472">Membrane</keyword>
<dbReference type="PANTHER" id="PTHR19370">
    <property type="entry name" value="NADH-CYTOCHROME B5 REDUCTASE"/>
    <property type="match status" value="1"/>
</dbReference>
<dbReference type="Gene3D" id="2.40.30.10">
    <property type="entry name" value="Translation factors"/>
    <property type="match status" value="1"/>
</dbReference>
<name>A0AAV5R5X6_PICKL</name>
<dbReference type="EMBL" id="BTGB01000005">
    <property type="protein sequence ID" value="GMM46959.1"/>
    <property type="molecule type" value="Genomic_DNA"/>
</dbReference>
<keyword evidence="6 10" id="KW-0274">FAD</keyword>
<reference evidence="13 14" key="1">
    <citation type="journal article" date="2023" name="Elife">
        <title>Identification of key yeast species and microbe-microbe interactions impacting larval growth of Drosophila in the wild.</title>
        <authorList>
            <person name="Mure A."/>
            <person name="Sugiura Y."/>
            <person name="Maeda R."/>
            <person name="Honda K."/>
            <person name="Sakurai N."/>
            <person name="Takahashi Y."/>
            <person name="Watada M."/>
            <person name="Katoh T."/>
            <person name="Gotoh A."/>
            <person name="Gotoh Y."/>
            <person name="Taniguchi I."/>
            <person name="Nakamura K."/>
            <person name="Hayashi T."/>
            <person name="Katayama T."/>
            <person name="Uemura T."/>
            <person name="Hattori Y."/>
        </authorList>
    </citation>
    <scope>NUCLEOTIDE SEQUENCE [LARGE SCALE GENOMIC DNA]</scope>
    <source>
        <strain evidence="13 14">PK-24</strain>
    </source>
</reference>
<dbReference type="PANTHER" id="PTHR19370:SF189">
    <property type="entry name" value="CYTOCHROME C MITOCHONDRIAL IMPORT FACTOR CYC2"/>
    <property type="match status" value="1"/>
</dbReference>
<evidence type="ECO:0000256" key="2">
    <source>
        <dbReference type="ARBA" id="ARBA00004294"/>
    </source>
</evidence>
<dbReference type="InterPro" id="IPR001834">
    <property type="entry name" value="CBR-like"/>
</dbReference>
<protein>
    <submittedName>
        <fullName evidence="13">Oxidoreductase</fullName>
    </submittedName>
</protein>
<dbReference type="InterPro" id="IPR008333">
    <property type="entry name" value="Cbr1-like_FAD-bd_dom"/>
</dbReference>
<feature type="region of interest" description="Disordered" evidence="11">
    <location>
        <begin position="10"/>
        <end position="35"/>
    </location>
</feature>
<comment type="caution">
    <text evidence="13">The sequence shown here is derived from an EMBL/GenBank/DDBJ whole genome shotgun (WGS) entry which is preliminary data.</text>
</comment>
<evidence type="ECO:0000256" key="4">
    <source>
        <dbReference type="ARBA" id="ARBA00022630"/>
    </source>
</evidence>
<evidence type="ECO:0000313" key="14">
    <source>
        <dbReference type="Proteomes" id="UP001378960"/>
    </source>
</evidence>
<feature type="domain" description="Flavoprotein pyridine nucleotide cytochrome reductase-like FAD-binding" evidence="12">
    <location>
        <begin position="246"/>
        <end position="287"/>
    </location>
</feature>
<evidence type="ECO:0000256" key="11">
    <source>
        <dbReference type="SAM" id="MobiDB-lite"/>
    </source>
</evidence>
<evidence type="ECO:0000256" key="10">
    <source>
        <dbReference type="PIRSR" id="PIRSR601834-1"/>
    </source>
</evidence>
<feature type="binding site" evidence="10">
    <location>
        <position position="256"/>
    </location>
    <ligand>
        <name>FAD</name>
        <dbReference type="ChEBI" id="CHEBI:57692"/>
    </ligand>
</feature>
<evidence type="ECO:0000256" key="9">
    <source>
        <dbReference type="ARBA" id="ARBA00023136"/>
    </source>
</evidence>
<dbReference type="InterPro" id="IPR017938">
    <property type="entry name" value="Riboflavin_synthase-like_b-brl"/>
</dbReference>
<keyword evidence="5" id="KW-1000">Mitochondrion outer membrane</keyword>
<comment type="similarity">
    <text evidence="3">Belongs to the flavoprotein pyridine nucleotide cytochrome reductase family.</text>
</comment>
<dbReference type="Proteomes" id="UP001378960">
    <property type="component" value="Unassembled WGS sequence"/>
</dbReference>
<evidence type="ECO:0000259" key="12">
    <source>
        <dbReference type="Pfam" id="PF00970"/>
    </source>
</evidence>
<dbReference type="GO" id="GO:0005741">
    <property type="term" value="C:mitochondrial outer membrane"/>
    <property type="evidence" value="ECO:0007669"/>
    <property type="project" value="UniProtKB-SubCell"/>
</dbReference>
<accession>A0AAV5R5X6</accession>
<gene>
    <name evidence="13" type="ORF">DAPK24_035340</name>
</gene>
<dbReference type="Gene3D" id="3.40.50.80">
    <property type="entry name" value="Nucleotide-binding domain of ferredoxin-NADP reductase (FNR) module"/>
    <property type="match status" value="1"/>
</dbReference>
<comment type="cofactor">
    <cofactor evidence="1 10">
        <name>FAD</name>
        <dbReference type="ChEBI" id="CHEBI:57692"/>
    </cofactor>
</comment>
<evidence type="ECO:0000256" key="6">
    <source>
        <dbReference type="ARBA" id="ARBA00022827"/>
    </source>
</evidence>
<evidence type="ECO:0000256" key="5">
    <source>
        <dbReference type="ARBA" id="ARBA00022787"/>
    </source>
</evidence>
<keyword evidence="14" id="KW-1185">Reference proteome</keyword>
<evidence type="ECO:0000313" key="13">
    <source>
        <dbReference type="EMBL" id="GMM46959.1"/>
    </source>
</evidence>
<keyword evidence="4 10" id="KW-0285">Flavoprotein</keyword>
<dbReference type="InterPro" id="IPR039261">
    <property type="entry name" value="FNR_nucleotide-bd"/>
</dbReference>
<dbReference type="SUPFAM" id="SSF63380">
    <property type="entry name" value="Riboflavin synthase domain-like"/>
    <property type="match status" value="1"/>
</dbReference>
<sequence>MIRGSHILFKRWNSNLPTPPTPPSNGKNNSKIPKITETTNNSADINTLNEHFNPDISSKVSKPSASLPAMDPSLKALLTKDKTIYNPLLNTKDTKFEFNAPKTPKQLYKDQLNERIKPKSKFRKLLPSLIICTGICWAMFTYKYITNTNDPDVDDDTALLKIDKFLPYIISFKYKINDDHYLIELTRKNRAEKLIHNEQLFNGDKLWSIEVMQPDINIVRNYTPLPMYVAGIDPTTKEPHLRLVKELEEEGKFILIVKRYNDGEFSKWLTNKNILDEVKIRGPIIDYKFPYHPLNRIDERPQMSNTLSTIKPDPQWPENLPKPENYTFYGAGTGILPLFQLLYSPNPPKGFIDVFYSLKDESELLPQLKTLSFFAENCGRVKFHYLQSSKNERLSIDNVNPPTLPNFTGGMDLHISEEVFKQKLLREKKLEVQNQINGSKLEEPKETEKPLVIIDSSSGERVDSETVIRPSTSKIRADNAYQQWTFFKKQSNPSTPLSSFAFICGPERYITDVSGKPDLNNLQMKDNGPIGGYLKEKGWDLSNIKRLQ</sequence>
<dbReference type="GO" id="GO:0016491">
    <property type="term" value="F:oxidoreductase activity"/>
    <property type="evidence" value="ECO:0007669"/>
    <property type="project" value="UniProtKB-KW"/>
</dbReference>